<dbReference type="AlphaFoldDB" id="K3ZBC1"/>
<protein>
    <submittedName>
        <fullName evidence="1">Uncharacterized protein</fullName>
    </submittedName>
</protein>
<name>K3ZBC1_SETIT</name>
<accession>K3ZBC1</accession>
<dbReference type="HOGENOM" id="CLU_2594332_0_0_1"/>
<dbReference type="EMBL" id="AGNK02001564">
    <property type="status" value="NOT_ANNOTATED_CDS"/>
    <property type="molecule type" value="Genomic_DNA"/>
</dbReference>
<dbReference type="InParanoid" id="K3ZBC1"/>
<reference evidence="2" key="1">
    <citation type="journal article" date="2012" name="Nat. Biotechnol.">
        <title>Reference genome sequence of the model plant Setaria.</title>
        <authorList>
            <person name="Bennetzen J.L."/>
            <person name="Schmutz J."/>
            <person name="Wang H."/>
            <person name="Percifield R."/>
            <person name="Hawkins J."/>
            <person name="Pontaroli A.C."/>
            <person name="Estep M."/>
            <person name="Feng L."/>
            <person name="Vaughn J.N."/>
            <person name="Grimwood J."/>
            <person name="Jenkins J."/>
            <person name="Barry K."/>
            <person name="Lindquist E."/>
            <person name="Hellsten U."/>
            <person name="Deshpande S."/>
            <person name="Wang X."/>
            <person name="Wu X."/>
            <person name="Mitros T."/>
            <person name="Triplett J."/>
            <person name="Yang X."/>
            <person name="Ye C.Y."/>
            <person name="Mauro-Herrera M."/>
            <person name="Wang L."/>
            <person name="Li P."/>
            <person name="Sharma M."/>
            <person name="Sharma R."/>
            <person name="Ronald P.C."/>
            <person name="Panaud O."/>
            <person name="Kellogg E.A."/>
            <person name="Brutnell T.P."/>
            <person name="Doust A.N."/>
            <person name="Tuskan G.A."/>
            <person name="Rokhsar D."/>
            <person name="Devos K.M."/>
        </authorList>
    </citation>
    <scope>NUCLEOTIDE SEQUENCE [LARGE SCALE GENOMIC DNA]</scope>
    <source>
        <strain evidence="2">cv. Yugu1</strain>
    </source>
</reference>
<dbReference type="EnsemblPlants" id="KQL14397">
    <property type="protein sequence ID" value="KQL14397"/>
    <property type="gene ID" value="SETIT_023842mg"/>
</dbReference>
<organism evidence="1 2">
    <name type="scientific">Setaria italica</name>
    <name type="common">Foxtail millet</name>
    <name type="synonym">Panicum italicum</name>
    <dbReference type="NCBI Taxonomy" id="4555"/>
    <lineage>
        <taxon>Eukaryota</taxon>
        <taxon>Viridiplantae</taxon>
        <taxon>Streptophyta</taxon>
        <taxon>Embryophyta</taxon>
        <taxon>Tracheophyta</taxon>
        <taxon>Spermatophyta</taxon>
        <taxon>Magnoliopsida</taxon>
        <taxon>Liliopsida</taxon>
        <taxon>Poales</taxon>
        <taxon>Poaceae</taxon>
        <taxon>PACMAD clade</taxon>
        <taxon>Panicoideae</taxon>
        <taxon>Panicodae</taxon>
        <taxon>Paniceae</taxon>
        <taxon>Cenchrinae</taxon>
        <taxon>Setaria</taxon>
    </lineage>
</organism>
<dbReference type="Gramene" id="KQL14397">
    <property type="protein sequence ID" value="KQL14397"/>
    <property type="gene ID" value="SETIT_023842mg"/>
</dbReference>
<evidence type="ECO:0000313" key="1">
    <source>
        <dbReference type="EnsemblPlants" id="KQL14397"/>
    </source>
</evidence>
<evidence type="ECO:0000313" key="2">
    <source>
        <dbReference type="Proteomes" id="UP000004995"/>
    </source>
</evidence>
<proteinExistence type="predicted"/>
<keyword evidence="2" id="KW-1185">Reference proteome</keyword>
<reference evidence="1" key="2">
    <citation type="submission" date="2018-08" db="UniProtKB">
        <authorList>
            <consortium name="EnsemblPlants"/>
        </authorList>
    </citation>
    <scope>IDENTIFICATION</scope>
    <source>
        <strain evidence="1">Yugu1</strain>
    </source>
</reference>
<dbReference type="Proteomes" id="UP000004995">
    <property type="component" value="Unassembled WGS sequence"/>
</dbReference>
<sequence>MEDFRKIYMGRISSSPVRNFKSIWQSKESESIQMNIIEEKEDLFVICNMRAFMRRETTKLTSPEEVANHKTGKHFILKCR</sequence>